<keyword evidence="2" id="KW-1185">Reference proteome</keyword>
<accession>A0ABW5GXK9</accession>
<evidence type="ECO:0000313" key="2">
    <source>
        <dbReference type="Proteomes" id="UP001597419"/>
    </source>
</evidence>
<evidence type="ECO:0008006" key="3">
    <source>
        <dbReference type="Google" id="ProtNLM"/>
    </source>
</evidence>
<dbReference type="EMBL" id="JBHUKU010000036">
    <property type="protein sequence ID" value="MFD2465689.1"/>
    <property type="molecule type" value="Genomic_DNA"/>
</dbReference>
<proteinExistence type="predicted"/>
<dbReference type="RefSeq" id="WP_345408589.1">
    <property type="nucleotide sequence ID" value="NZ_BAABHG010000029.1"/>
</dbReference>
<comment type="caution">
    <text evidence="1">The sequence shown here is derived from an EMBL/GenBank/DDBJ whole genome shotgun (WGS) entry which is preliminary data.</text>
</comment>
<evidence type="ECO:0000313" key="1">
    <source>
        <dbReference type="EMBL" id="MFD2465689.1"/>
    </source>
</evidence>
<gene>
    <name evidence="1" type="ORF">ACFSYJ_44270</name>
</gene>
<reference evidence="2" key="1">
    <citation type="journal article" date="2019" name="Int. J. Syst. Evol. Microbiol.">
        <title>The Global Catalogue of Microorganisms (GCM) 10K type strain sequencing project: providing services to taxonomists for standard genome sequencing and annotation.</title>
        <authorList>
            <consortium name="The Broad Institute Genomics Platform"/>
            <consortium name="The Broad Institute Genome Sequencing Center for Infectious Disease"/>
            <person name="Wu L."/>
            <person name="Ma J."/>
        </authorList>
    </citation>
    <scope>NUCLEOTIDE SEQUENCE [LARGE SCALE GENOMIC DNA]</scope>
    <source>
        <strain evidence="2">CGMCC 4.7643</strain>
    </source>
</reference>
<dbReference type="Proteomes" id="UP001597419">
    <property type="component" value="Unassembled WGS sequence"/>
</dbReference>
<name>A0ABW5GXK9_9PSEU</name>
<dbReference type="SUPFAM" id="SSF158682">
    <property type="entry name" value="TerB-like"/>
    <property type="match status" value="1"/>
</dbReference>
<protein>
    <recommendedName>
        <fullName evidence="3">Co-chaperone DjlA N-terminal domain-containing protein</fullName>
    </recommendedName>
</protein>
<organism evidence="1 2">
    <name type="scientific">Amycolatopsis samaneae</name>
    <dbReference type="NCBI Taxonomy" id="664691"/>
    <lineage>
        <taxon>Bacteria</taxon>
        <taxon>Bacillati</taxon>
        <taxon>Actinomycetota</taxon>
        <taxon>Actinomycetes</taxon>
        <taxon>Pseudonocardiales</taxon>
        <taxon>Pseudonocardiaceae</taxon>
        <taxon>Amycolatopsis</taxon>
    </lineage>
</organism>
<sequence length="160" mass="17764">MAADPMLRVSEFARDDYGISAVSEPAMRNYGYALLTIAGADGEVSPAELDWLVRHQRKFGTPQHILDDYATFDHRDADLRGLLTAIRVDVPTWSAGRHLVYHAIRICRADGAYPEAERAKVFTAAELLGVERDIVLALHALVDAEDALTNLRKAVFRTDT</sequence>
<dbReference type="Gene3D" id="1.10.3680.10">
    <property type="entry name" value="TerB-like"/>
    <property type="match status" value="1"/>
</dbReference>
<dbReference type="InterPro" id="IPR029024">
    <property type="entry name" value="TerB-like"/>
</dbReference>